<protein>
    <submittedName>
        <fullName evidence="1">Uncharacterized protein</fullName>
    </submittedName>
</protein>
<dbReference type="EMBL" id="GGEC01054778">
    <property type="protein sequence ID" value="MBX35262.1"/>
    <property type="molecule type" value="Transcribed_RNA"/>
</dbReference>
<organism evidence="1">
    <name type="scientific">Rhizophora mucronata</name>
    <name type="common">Asiatic mangrove</name>
    <dbReference type="NCBI Taxonomy" id="61149"/>
    <lineage>
        <taxon>Eukaryota</taxon>
        <taxon>Viridiplantae</taxon>
        <taxon>Streptophyta</taxon>
        <taxon>Embryophyta</taxon>
        <taxon>Tracheophyta</taxon>
        <taxon>Spermatophyta</taxon>
        <taxon>Magnoliopsida</taxon>
        <taxon>eudicotyledons</taxon>
        <taxon>Gunneridae</taxon>
        <taxon>Pentapetalae</taxon>
        <taxon>rosids</taxon>
        <taxon>fabids</taxon>
        <taxon>Malpighiales</taxon>
        <taxon>Rhizophoraceae</taxon>
        <taxon>Rhizophora</taxon>
    </lineage>
</organism>
<name>A0A2P2MYG0_RHIMU</name>
<sequence length="22" mass="2575">MIICLLVILCCYKNRLNEFSVS</sequence>
<proteinExistence type="predicted"/>
<dbReference type="AlphaFoldDB" id="A0A2P2MYG0"/>
<accession>A0A2P2MYG0</accession>
<evidence type="ECO:0000313" key="1">
    <source>
        <dbReference type="EMBL" id="MBX35262.1"/>
    </source>
</evidence>
<reference evidence="1" key="1">
    <citation type="submission" date="2018-02" db="EMBL/GenBank/DDBJ databases">
        <title>Rhizophora mucronata_Transcriptome.</title>
        <authorList>
            <person name="Meera S.P."/>
            <person name="Sreeshan A."/>
            <person name="Augustine A."/>
        </authorList>
    </citation>
    <scope>NUCLEOTIDE SEQUENCE</scope>
    <source>
        <tissue evidence="1">Leaf</tissue>
    </source>
</reference>